<dbReference type="PANTHER" id="PTHR24359:SF1">
    <property type="entry name" value="INHIBITOR OF NUCLEAR FACTOR KAPPA-B KINASE EPSILON SUBUNIT HOMOLOG 1-RELATED"/>
    <property type="match status" value="1"/>
</dbReference>
<dbReference type="SMART" id="SM00220">
    <property type="entry name" value="S_TKc"/>
    <property type="match status" value="1"/>
</dbReference>
<reference evidence="3" key="1">
    <citation type="journal article" date="2013" name="New Phytol.">
        <title>Comparative genomic and transcriptomic analyses reveal the hemibiotrophic stage shift of Colletotrichum fungi.</title>
        <authorList>
            <person name="Gan P."/>
            <person name="Ikeda K."/>
            <person name="Irieda H."/>
            <person name="Narusaka M."/>
            <person name="O'Connell R.J."/>
            <person name="Narusaka Y."/>
            <person name="Takano Y."/>
            <person name="Kubo Y."/>
            <person name="Shirasu K."/>
        </authorList>
    </citation>
    <scope>NUCLEOTIDE SEQUENCE [LARGE SCALE GENOMIC DNA]</scope>
    <source>
        <strain evidence="3">104-T / ATCC 96160 / CBS 514.97 / LARS 414 / MAFF 240422</strain>
    </source>
</reference>
<feature type="domain" description="Protein kinase" evidence="1">
    <location>
        <begin position="122"/>
        <end position="344"/>
    </location>
</feature>
<dbReference type="OrthoDB" id="1046782at2759"/>
<dbReference type="InterPro" id="IPR000719">
    <property type="entry name" value="Prot_kinase_dom"/>
</dbReference>
<dbReference type="Proteomes" id="UP000014480">
    <property type="component" value="Unassembled WGS sequence"/>
</dbReference>
<comment type="caution">
    <text evidence="2">The sequence shown here is derived from an EMBL/GenBank/DDBJ whole genome shotgun (WGS) entry which is preliminary data.</text>
</comment>
<gene>
    <name evidence="2" type="ORF">Cob_v011841</name>
</gene>
<dbReference type="GO" id="GO:0005524">
    <property type="term" value="F:ATP binding"/>
    <property type="evidence" value="ECO:0007669"/>
    <property type="project" value="InterPro"/>
</dbReference>
<dbReference type="AlphaFoldDB" id="A0A484FBG1"/>
<dbReference type="SUPFAM" id="SSF56112">
    <property type="entry name" value="Protein kinase-like (PK-like)"/>
    <property type="match status" value="1"/>
</dbReference>
<reference evidence="3" key="2">
    <citation type="journal article" date="2019" name="Mol. Plant Microbe Interact.">
        <title>Genome sequence resources for four phytopathogenic fungi from the Colletotrichum orbiculare species complex.</title>
        <authorList>
            <person name="Gan P."/>
            <person name="Tsushima A."/>
            <person name="Narusaka M."/>
            <person name="Narusaka Y."/>
            <person name="Takano Y."/>
            <person name="Kubo Y."/>
            <person name="Shirasu K."/>
        </authorList>
    </citation>
    <scope>GENOME REANNOTATION</scope>
    <source>
        <strain evidence="3">104-T / ATCC 96160 / CBS 514.97 / LARS 414 / MAFF 240422</strain>
    </source>
</reference>
<sequence>MGILIFMKQAIHIEDFFREEFFDHHLPLRQDSKVMRSFRARLGSDKDDCLNTTMFSSWKRVNVDLFYIYQKMMVVPYFHMGDNTLRSYIMPHDVRLPWAEYDQKTSRRNGVIHQLQIHPDHYSHGAMASTNPDCSQWFAVREIHAADHESHRQELRAFEMSHVKLYKEEHIIKLLCTFQHGQQVYLLYQWTDGNLREFWTKREPSRTPIALKWMSQQCMGIARAIMRVHGQLTCYTGIYRAPEIGLGDPISTKYDILSLGCVFLEFCIWYLRGADAIKSFENARRRYIISKDMKKTGELDTVTLQEASCSPYINGMLDMIINRMLVVDPHHDKSSIELITADLSDTDAKLAKLTGDSTVSSATVDIATGVKDTLVKFAEGNSTLGNDITLGREKELSIS</sequence>
<evidence type="ECO:0000313" key="3">
    <source>
        <dbReference type="Proteomes" id="UP000014480"/>
    </source>
</evidence>
<evidence type="ECO:0000313" key="2">
    <source>
        <dbReference type="EMBL" id="TDZ15342.1"/>
    </source>
</evidence>
<name>A0A484FBG1_COLOR</name>
<proteinExistence type="predicted"/>
<dbReference type="Gene3D" id="1.10.510.10">
    <property type="entry name" value="Transferase(Phosphotransferase) domain 1"/>
    <property type="match status" value="2"/>
</dbReference>
<protein>
    <recommendedName>
        <fullName evidence="1">Protein kinase domain-containing protein</fullName>
    </recommendedName>
</protein>
<organism evidence="2 3">
    <name type="scientific">Colletotrichum orbiculare (strain 104-T / ATCC 96160 / CBS 514.97 / LARS 414 / MAFF 240422)</name>
    <name type="common">Cucumber anthracnose fungus</name>
    <name type="synonym">Colletotrichum lagenarium</name>
    <dbReference type="NCBI Taxonomy" id="1213857"/>
    <lineage>
        <taxon>Eukaryota</taxon>
        <taxon>Fungi</taxon>
        <taxon>Dikarya</taxon>
        <taxon>Ascomycota</taxon>
        <taxon>Pezizomycotina</taxon>
        <taxon>Sordariomycetes</taxon>
        <taxon>Hypocreomycetidae</taxon>
        <taxon>Glomerellales</taxon>
        <taxon>Glomerellaceae</taxon>
        <taxon>Colletotrichum</taxon>
        <taxon>Colletotrichum orbiculare species complex</taxon>
    </lineage>
</organism>
<evidence type="ECO:0000259" key="1">
    <source>
        <dbReference type="SMART" id="SM00220"/>
    </source>
</evidence>
<dbReference type="STRING" id="1213857.A0A484FBG1"/>
<accession>A0A484FBG1</accession>
<dbReference type="PANTHER" id="PTHR24359">
    <property type="entry name" value="SERINE/THREONINE-PROTEIN KINASE SBK1"/>
    <property type="match status" value="1"/>
</dbReference>
<keyword evidence="3" id="KW-1185">Reference proteome</keyword>
<dbReference type="EMBL" id="AMCV02000041">
    <property type="protein sequence ID" value="TDZ15342.1"/>
    <property type="molecule type" value="Genomic_DNA"/>
</dbReference>
<dbReference type="InterPro" id="IPR011009">
    <property type="entry name" value="Kinase-like_dom_sf"/>
</dbReference>
<dbReference type="GO" id="GO:0004674">
    <property type="term" value="F:protein serine/threonine kinase activity"/>
    <property type="evidence" value="ECO:0007669"/>
    <property type="project" value="TreeGrafter"/>
</dbReference>